<proteinExistence type="predicted"/>
<organism evidence="1 2">
    <name type="scientific">Candidatus Magnetoglobus multicellularis str. Araruama</name>
    <dbReference type="NCBI Taxonomy" id="890399"/>
    <lineage>
        <taxon>Bacteria</taxon>
        <taxon>Pseudomonadati</taxon>
        <taxon>Thermodesulfobacteriota</taxon>
        <taxon>Desulfobacteria</taxon>
        <taxon>Desulfobacterales</taxon>
        <taxon>Desulfobacteraceae</taxon>
        <taxon>Candidatus Magnetoglobus</taxon>
    </lineage>
</organism>
<sequence length="132" mass="14827">MFTKTLSLSKGWNLVSLPYLPLESELNQIFSDASVAFTYSNYSYESTTQLVPGNGYWIKLPVAKNYTILGFQTDVKLPQTNGWHLIGPTASNFNPVSIDNAAIEQIYAFGNGQYYEVNECPLGQACWVKINW</sequence>
<dbReference type="AlphaFoldDB" id="A0A1V1P3E6"/>
<dbReference type="EMBL" id="ATBP01000671">
    <property type="protein sequence ID" value="ETR69331.1"/>
    <property type="molecule type" value="Genomic_DNA"/>
</dbReference>
<reference evidence="2" key="1">
    <citation type="submission" date="2012-11" db="EMBL/GenBank/DDBJ databases">
        <authorList>
            <person name="Lucero-Rivera Y.E."/>
            <person name="Tovar-Ramirez D."/>
        </authorList>
    </citation>
    <scope>NUCLEOTIDE SEQUENCE [LARGE SCALE GENOMIC DNA]</scope>
    <source>
        <strain evidence="2">Araruama</strain>
    </source>
</reference>
<dbReference type="Proteomes" id="UP000189670">
    <property type="component" value="Unassembled WGS sequence"/>
</dbReference>
<gene>
    <name evidence="1" type="ORF">OMM_09696</name>
</gene>
<evidence type="ECO:0000313" key="2">
    <source>
        <dbReference type="Proteomes" id="UP000189670"/>
    </source>
</evidence>
<evidence type="ECO:0000313" key="1">
    <source>
        <dbReference type="EMBL" id="ETR69331.1"/>
    </source>
</evidence>
<comment type="caution">
    <text evidence="1">The sequence shown here is derived from an EMBL/GenBank/DDBJ whole genome shotgun (WGS) entry which is preliminary data.</text>
</comment>
<protein>
    <submittedName>
        <fullName evidence="1">Uncharacterized protein</fullName>
    </submittedName>
</protein>
<name>A0A1V1P3E6_9BACT</name>
<accession>A0A1V1P3E6</accession>